<keyword evidence="1 3" id="KW-0689">Ribosomal protein</keyword>
<sequence length="58" mass="6563">MSQFTVSGRFKNRDGYSPFETTVDAPNENVAEERVLSEFGSRHGVKRTEIELEEVTGQ</sequence>
<dbReference type="GO" id="GO:0005840">
    <property type="term" value="C:ribosome"/>
    <property type="evidence" value="ECO:0007669"/>
    <property type="project" value="UniProtKB-KW"/>
</dbReference>
<reference evidence="6 8" key="1">
    <citation type="submission" date="2022-09" db="EMBL/GenBank/DDBJ databases">
        <title>Enrichment on poylsaccharides allowed isolation of novel metabolic and taxonomic groups of Haloarchaea.</title>
        <authorList>
            <person name="Sorokin D.Y."/>
            <person name="Elcheninov A.G."/>
            <person name="Khizhniak T.V."/>
            <person name="Kolganova T.V."/>
            <person name="Kublanov I.V."/>
        </authorList>
    </citation>
    <scope>NUCLEOTIDE SEQUENCE</scope>
    <source>
        <strain evidence="7 8">AArc-m2/3/4</strain>
        <strain evidence="6">AArc-xg1-1</strain>
    </source>
</reference>
<evidence type="ECO:0000313" key="7">
    <source>
        <dbReference type="EMBL" id="MCU4972014.1"/>
    </source>
</evidence>
<dbReference type="EMBL" id="JAOPKA010000007">
    <property type="protein sequence ID" value="MCU4742242.1"/>
    <property type="molecule type" value="Genomic_DNA"/>
</dbReference>
<feature type="region of interest" description="Disordered" evidence="4">
    <location>
        <begin position="1"/>
        <end position="25"/>
    </location>
</feature>
<proteinExistence type="inferred from homology"/>
<dbReference type="GO" id="GO:0003735">
    <property type="term" value="F:structural constituent of ribosome"/>
    <property type="evidence" value="ECO:0007669"/>
    <property type="project" value="InterPro"/>
</dbReference>
<comment type="subunit">
    <text evidence="3">Part of the 50S ribosomal subunit. Binds 23S rRNA.</text>
</comment>
<feature type="domain" description="Large ribosomal subunit protein eL20" evidence="5">
    <location>
        <begin position="1"/>
        <end position="55"/>
    </location>
</feature>
<dbReference type="EMBL" id="JAOPKB010000002">
    <property type="protein sequence ID" value="MCU4972014.1"/>
    <property type="molecule type" value="Genomic_DNA"/>
</dbReference>
<dbReference type="AlphaFoldDB" id="A0AAP2YZ67"/>
<evidence type="ECO:0000256" key="1">
    <source>
        <dbReference type="ARBA" id="ARBA00022980"/>
    </source>
</evidence>
<dbReference type="InterPro" id="IPR028877">
    <property type="entry name" value="Ribosomal_eL20"/>
</dbReference>
<dbReference type="GO" id="GO:0006412">
    <property type="term" value="P:translation"/>
    <property type="evidence" value="ECO:0007669"/>
    <property type="project" value="UniProtKB-UniRule"/>
</dbReference>
<evidence type="ECO:0000256" key="3">
    <source>
        <dbReference type="HAMAP-Rule" id="MF_00273"/>
    </source>
</evidence>
<dbReference type="InterPro" id="IPR023573">
    <property type="entry name" value="Ribosomal_eL20_dom"/>
</dbReference>
<evidence type="ECO:0000313" key="8">
    <source>
        <dbReference type="Proteomes" id="UP001320972"/>
    </source>
</evidence>
<comment type="similarity">
    <text evidence="3">Belongs to the eukaryotic ribosomal protein eL20 family.</text>
</comment>
<dbReference type="GO" id="GO:1990904">
    <property type="term" value="C:ribonucleoprotein complex"/>
    <property type="evidence" value="ECO:0007669"/>
    <property type="project" value="UniProtKB-KW"/>
</dbReference>
<evidence type="ECO:0000313" key="9">
    <source>
        <dbReference type="Proteomes" id="UP001321018"/>
    </source>
</evidence>
<comment type="caution">
    <text evidence="6">The sequence shown here is derived from an EMBL/GenBank/DDBJ whole genome shotgun (WGS) entry which is preliminary data.</text>
</comment>
<dbReference type="SUPFAM" id="SSF160374">
    <property type="entry name" value="RplX-like"/>
    <property type="match status" value="1"/>
</dbReference>
<accession>A0AAP2YZ67</accession>
<name>A0AAP2YZ67_9EURY</name>
<keyword evidence="3" id="KW-0694">RNA-binding</keyword>
<dbReference type="Proteomes" id="UP001320972">
    <property type="component" value="Unassembled WGS sequence"/>
</dbReference>
<keyword evidence="8" id="KW-1185">Reference proteome</keyword>
<dbReference type="Gene3D" id="3.10.20.10">
    <property type="match status" value="1"/>
</dbReference>
<evidence type="ECO:0000313" key="6">
    <source>
        <dbReference type="EMBL" id="MCU4742242.1"/>
    </source>
</evidence>
<organism evidence="6 9">
    <name type="scientific">Natronoglomus mannanivorans</name>
    <dbReference type="NCBI Taxonomy" id="2979990"/>
    <lineage>
        <taxon>Archaea</taxon>
        <taxon>Methanobacteriati</taxon>
        <taxon>Methanobacteriota</taxon>
        <taxon>Stenosarchaea group</taxon>
        <taxon>Halobacteria</taxon>
        <taxon>Halobacteriales</taxon>
        <taxon>Natrialbaceae</taxon>
        <taxon>Natronoglomus</taxon>
    </lineage>
</organism>
<evidence type="ECO:0000259" key="5">
    <source>
        <dbReference type="Pfam" id="PF01775"/>
    </source>
</evidence>
<keyword evidence="2 3" id="KW-0687">Ribonucleoprotein</keyword>
<evidence type="ECO:0000256" key="4">
    <source>
        <dbReference type="SAM" id="MobiDB-lite"/>
    </source>
</evidence>
<dbReference type="Pfam" id="PF01775">
    <property type="entry name" value="Ribosomal_L18A"/>
    <property type="match status" value="1"/>
</dbReference>
<protein>
    <recommendedName>
        <fullName evidence="3">Large ribosomal subunit protein eL20</fullName>
    </recommendedName>
</protein>
<dbReference type="NCBIfam" id="NF001981">
    <property type="entry name" value="PRK00773.1-1"/>
    <property type="match status" value="1"/>
</dbReference>
<evidence type="ECO:0000256" key="2">
    <source>
        <dbReference type="ARBA" id="ARBA00023274"/>
    </source>
</evidence>
<dbReference type="RefSeq" id="WP_338004071.1">
    <property type="nucleotide sequence ID" value="NZ_JAOPKA010000007.1"/>
</dbReference>
<dbReference type="Proteomes" id="UP001321018">
    <property type="component" value="Unassembled WGS sequence"/>
</dbReference>
<dbReference type="HAMAP" id="MF_00273">
    <property type="entry name" value="Ribosomal_eL20"/>
    <property type="match status" value="1"/>
</dbReference>
<dbReference type="GO" id="GO:0070180">
    <property type="term" value="F:large ribosomal subunit rRNA binding"/>
    <property type="evidence" value="ECO:0007669"/>
    <property type="project" value="UniProtKB-UniRule"/>
</dbReference>
<keyword evidence="3" id="KW-0699">rRNA-binding</keyword>
<gene>
    <name evidence="3 6" type="primary">rpl18a</name>
    <name evidence="3" type="synonym">rpl20e</name>
    <name evidence="3" type="synonym">rplX</name>
    <name evidence="7" type="ORF">OB955_04605</name>
    <name evidence="6" type="ORF">OB960_12620</name>
</gene>